<reference evidence="1 2" key="1">
    <citation type="journal article" date="2018" name="Mol. Biol. Evol.">
        <title>Broad Genomic Sampling Reveals a Smut Pathogenic Ancestry of the Fungal Clade Ustilaginomycotina.</title>
        <authorList>
            <person name="Kijpornyongpan T."/>
            <person name="Mondo S.J."/>
            <person name="Barry K."/>
            <person name="Sandor L."/>
            <person name="Lee J."/>
            <person name="Lipzen A."/>
            <person name="Pangilinan J."/>
            <person name="LaButti K."/>
            <person name="Hainaut M."/>
            <person name="Henrissat B."/>
            <person name="Grigoriev I.V."/>
            <person name="Spatafora J.W."/>
            <person name="Aime M.C."/>
        </authorList>
    </citation>
    <scope>NUCLEOTIDE SEQUENCE [LARGE SCALE GENOMIC DNA]</scope>
    <source>
        <strain evidence="1 2">SA 807</strain>
    </source>
</reference>
<keyword evidence="2" id="KW-1185">Reference proteome</keyword>
<evidence type="ECO:0000313" key="2">
    <source>
        <dbReference type="Proteomes" id="UP000245626"/>
    </source>
</evidence>
<name>A0ACD0NXR4_9BASI</name>
<sequence>MNELLLPLSTRQKLAISTLTLFRQSSARNRPFHLSPSPSPSSSYHPCHRHHHPKPATPPPSSSQPRRPFSTTCSRTLLRQHAPPKTTRRTSPPKSSRASKRESANAKKANLTLSEQEQLLKSELRQLEEKLEVMEKQELAKSSTQDLPELDEETLDQIYQALLLPQPSEPEQKRLARLEQDRTRRSILERAPSEDRRRIQQDVKQRLKGAALRSRLLLPESNIVPSDPDEATNVRSNGRGEEFVLEVNVENDLQSSVRRAGGDRLFDQTGLTYKERQELNLASLFQRLDDHFYSSPSRPDGQQSRLLDPSPRDGSSSSSKGDEISRMRKGLARRIAQLLEKKGRPVAATLASVASDSDRGAKPPSPDDKDGDDASLPLFKQLNLRRTGTIDNNDVATDGHHHHQRYHPSFQDHQEDKSLASSSQRPPASFPSSENDELTISFNSKESRTLMLDRIESILDRSLSQFPTSTTTTHPTSSSSDSNSPEGKTKDGRVMMWAAAAEVEGGPNQPRLPLGVVTDKEWKSLAVSSLGQSDEEGFSRTLKLMKRSGSFPPGIDFFNAIMDVYAQRGEVAKVQETLQVMERMGMEMDDCSHHCVVKSYLEDGSLDLAIRYINSLEERGAAVASMATYTMAIDRLSKDPREEIQALAWSLFYHMRLVAHPVPDAPLYALMISACSKGLPQPNQIDDPTRDRVDQSGALSNRADAERALDLFREMTTRYGVRPNSEVYNNLILTCSRRKDFYLDSFRLLREMVNLEEQRTKVDQVGDEKLSSSYLSFSPDRYTFNALLQGCCRNADLPRARWVLAEMIRSTMGLFEEGGPRGWESLSRREKALLLSKRPNEETLVHVLHSYASFKPRVKRGEMRIVNGDGEAEVEKDKAKVGGGEVEGKVDVQGKEEEMEEKEVTSSSTMARPSSDLKTLERGGVEEATKGSSDPVTVEPLTAEEAATVFTQSVPQTSQEIIKEARALMARIVADQPRPVEEDGARERRRTVEGPLGSVKVTPHLVNSYLSVLINHLSGTARFEAVQSALYGQQGEEGVKEGLYESLGLKPNANTLAMVLESCEKEKDRSLVEGLVERVWKDWRKLERSQGSDLDPRVIERCWRSYVHNLSKSEKLSKALGIVKRFTEIYPPPTKSTLPLSKTFSRGRGSRVRTSGETFDEEQSRVEEEGERAQIDLSPFPIPSRSYRSLRKKQVGEEKKEEKEEKIQPLLTFFDLELLHHRLIRLPPSNGGSLNVKHAIQFLGWVSRAYVLGSRNPPGSSPNDTRSWIRSQGRGISRRMMG</sequence>
<accession>A0ACD0NXR4</accession>
<proteinExistence type="predicted"/>
<gene>
    <name evidence="1" type="ORF">IE53DRAFT_83717</name>
</gene>
<dbReference type="EMBL" id="KZ819910">
    <property type="protein sequence ID" value="PWN50663.1"/>
    <property type="molecule type" value="Genomic_DNA"/>
</dbReference>
<organism evidence="1 2">
    <name type="scientific">Violaceomyces palustris</name>
    <dbReference type="NCBI Taxonomy" id="1673888"/>
    <lineage>
        <taxon>Eukaryota</taxon>
        <taxon>Fungi</taxon>
        <taxon>Dikarya</taxon>
        <taxon>Basidiomycota</taxon>
        <taxon>Ustilaginomycotina</taxon>
        <taxon>Ustilaginomycetes</taxon>
        <taxon>Violaceomycetales</taxon>
        <taxon>Violaceomycetaceae</taxon>
        <taxon>Violaceomyces</taxon>
    </lineage>
</organism>
<evidence type="ECO:0000313" key="1">
    <source>
        <dbReference type="EMBL" id="PWN50663.1"/>
    </source>
</evidence>
<protein>
    <submittedName>
        <fullName evidence="1">Uncharacterized protein</fullName>
    </submittedName>
</protein>
<dbReference type="Proteomes" id="UP000245626">
    <property type="component" value="Unassembled WGS sequence"/>
</dbReference>